<dbReference type="OrthoDB" id="6507185at2"/>
<protein>
    <submittedName>
        <fullName evidence="1">Uncharacterized protein</fullName>
    </submittedName>
</protein>
<name>A0A0M2F0R2_9GAMM</name>
<comment type="caution">
    <text evidence="1">The sequence shown here is derived from an EMBL/GenBank/DDBJ whole genome shotgun (WGS) entry which is preliminary data.</text>
</comment>
<gene>
    <name evidence="1" type="ORF">KU74_12435</name>
</gene>
<dbReference type="AlphaFoldDB" id="A0A0M2F0R2"/>
<evidence type="ECO:0000313" key="1">
    <source>
        <dbReference type="EMBL" id="KGA34273.1"/>
    </source>
</evidence>
<dbReference type="RefSeq" id="WP_039315410.1">
    <property type="nucleotide sequence ID" value="NZ_JQOD01000002.1"/>
</dbReference>
<reference evidence="1 2" key="1">
    <citation type="submission" date="2014-08" db="EMBL/GenBank/DDBJ databases">
        <title>Genome sequences of NCPPB Pectobacterium isolates.</title>
        <authorList>
            <person name="Glover R.H."/>
            <person name="Sapp M."/>
            <person name="Elphinstone J."/>
        </authorList>
    </citation>
    <scope>NUCLEOTIDE SEQUENCE [LARGE SCALE GENOMIC DNA]</scope>
    <source>
        <strain evidence="1 2">LMG 21372</strain>
    </source>
</reference>
<dbReference type="Proteomes" id="UP000029435">
    <property type="component" value="Unassembled WGS sequence"/>
</dbReference>
<dbReference type="EMBL" id="JQOD01000002">
    <property type="protein sequence ID" value="KGA34273.1"/>
    <property type="molecule type" value="Genomic_DNA"/>
</dbReference>
<sequence length="269" mass="30241">MTNSTTEKSTTVNTPALNTLPLPELLANRITQFAASPAMLEIIDRHVARFVEEVVKDSFCTWDNFGKGVKDAFKNALPGGIERVVDLGRYNAMIEERLRATFASSGIANDMIVKAEAVLNDVMDEKLLLPVIKLSALMEAFIKDNAVRAAEEGWDSPSLELIDGSYPCEDYRTIYFDKEPESSRNGRHSLSTPRPNNRLSLAPVDGEVFEGEQVYRIYAAAINDKLVQDHLSTDLIRGDWEKMMFALYYGQSKIIIDCDPDDFYYPHCN</sequence>
<proteinExistence type="predicted"/>
<organism evidence="1 2">
    <name type="scientific">Pectobacterium brasiliense</name>
    <dbReference type="NCBI Taxonomy" id="180957"/>
    <lineage>
        <taxon>Bacteria</taxon>
        <taxon>Pseudomonadati</taxon>
        <taxon>Pseudomonadota</taxon>
        <taxon>Gammaproteobacteria</taxon>
        <taxon>Enterobacterales</taxon>
        <taxon>Pectobacteriaceae</taxon>
        <taxon>Pectobacterium</taxon>
    </lineage>
</organism>
<evidence type="ECO:0000313" key="2">
    <source>
        <dbReference type="Proteomes" id="UP000029435"/>
    </source>
</evidence>
<accession>A0A0M2F0R2</accession>